<proteinExistence type="predicted"/>
<gene>
    <name evidence="1" type="ORF">GCM10010384_45210</name>
</gene>
<comment type="caution">
    <text evidence="1">The sequence shown here is derived from an EMBL/GenBank/DDBJ whole genome shotgun (WGS) entry which is preliminary data.</text>
</comment>
<organism evidence="1 2">
    <name type="scientific">Streptomyces djakartensis</name>
    <dbReference type="NCBI Taxonomy" id="68193"/>
    <lineage>
        <taxon>Bacteria</taxon>
        <taxon>Bacillati</taxon>
        <taxon>Actinomycetota</taxon>
        <taxon>Actinomycetes</taxon>
        <taxon>Kitasatosporales</taxon>
        <taxon>Streptomycetaceae</taxon>
        <taxon>Streptomyces</taxon>
    </lineage>
</organism>
<dbReference type="RefSeq" id="WP_190199712.1">
    <property type="nucleotide sequence ID" value="NZ_BMWE01000013.1"/>
</dbReference>
<reference evidence="2" key="1">
    <citation type="journal article" date="2019" name="Int. J. Syst. Evol. Microbiol.">
        <title>The Global Catalogue of Microorganisms (GCM) 10K type strain sequencing project: providing services to taxonomists for standard genome sequencing and annotation.</title>
        <authorList>
            <consortium name="The Broad Institute Genomics Platform"/>
            <consortium name="The Broad Institute Genome Sequencing Center for Infectious Disease"/>
            <person name="Wu L."/>
            <person name="Ma J."/>
        </authorList>
    </citation>
    <scope>NUCLEOTIDE SEQUENCE [LARGE SCALE GENOMIC DNA]</scope>
    <source>
        <strain evidence="2">JCM 4957</strain>
    </source>
</reference>
<evidence type="ECO:0000313" key="2">
    <source>
        <dbReference type="Proteomes" id="UP000653308"/>
    </source>
</evidence>
<sequence>MTHARHTAPHDDGHHPLADEAEGYLLARLHHDDARREAEDLCARLPWLTSAQAEELSRHYVRQRVRLTRRMLLTTVERAGRLRQEYESRYATLRQALLRRHAAGACAALACAAGVSTLICRFGR</sequence>
<dbReference type="EMBL" id="BMWE01000013">
    <property type="protein sequence ID" value="GGY33029.1"/>
    <property type="molecule type" value="Genomic_DNA"/>
</dbReference>
<name>A0ABQ3A307_9ACTN</name>
<accession>A0ABQ3A307</accession>
<keyword evidence="2" id="KW-1185">Reference proteome</keyword>
<dbReference type="Proteomes" id="UP000653308">
    <property type="component" value="Unassembled WGS sequence"/>
</dbReference>
<evidence type="ECO:0000313" key="1">
    <source>
        <dbReference type="EMBL" id="GGY33029.1"/>
    </source>
</evidence>
<protein>
    <submittedName>
        <fullName evidence="1">Uncharacterized protein</fullName>
    </submittedName>
</protein>